<dbReference type="InterPro" id="IPR036237">
    <property type="entry name" value="Xyl_isomerase-like_sf"/>
</dbReference>
<evidence type="ECO:0000313" key="2">
    <source>
        <dbReference type="EMBL" id="MBD3846496.1"/>
    </source>
</evidence>
<dbReference type="EMBL" id="JACXWY010000006">
    <property type="protein sequence ID" value="MBD3846496.1"/>
    <property type="molecule type" value="Genomic_DNA"/>
</dbReference>
<feature type="domain" description="Xylose isomerase-like TIM barrel" evidence="1">
    <location>
        <begin position="27"/>
        <end position="261"/>
    </location>
</feature>
<accession>A0A927EBX5</accession>
<dbReference type="GO" id="GO:0016853">
    <property type="term" value="F:isomerase activity"/>
    <property type="evidence" value="ECO:0007669"/>
    <property type="project" value="UniProtKB-KW"/>
</dbReference>
<proteinExistence type="predicted"/>
<reference evidence="2" key="1">
    <citation type="submission" date="2020-09" db="EMBL/GenBank/DDBJ databases">
        <title>Bosea spartocytisi sp. nov. a root nodule endophyte of Spartocytisus supranubius in the high mountain ecosystem fo the Teide National Park (Canary Islands, Spain).</title>
        <authorList>
            <person name="Pulido-Suarez L."/>
            <person name="Peix A."/>
            <person name="Igual J.M."/>
            <person name="Socas-Perez N."/>
            <person name="Velazquez E."/>
            <person name="Flores-Felix J.D."/>
            <person name="Leon-Barrios M."/>
        </authorList>
    </citation>
    <scope>NUCLEOTIDE SEQUENCE</scope>
    <source>
        <strain evidence="2">SSUT16</strain>
    </source>
</reference>
<dbReference type="PANTHER" id="PTHR12110:SF48">
    <property type="entry name" value="BLL3656 PROTEIN"/>
    <property type="match status" value="1"/>
</dbReference>
<gene>
    <name evidence="2" type="ORF">IED13_12380</name>
</gene>
<sequence>MTCALNLHDLSIANLTVGGGDPVALIEAAGESGFGAAGLVLRSAMNKPLAREVIGRPEVIRAIKAASKATGVRVFDVEAFVLRPGIDAASFVPALETGAELGATHISAIGTEIIGHDSFLSEAERIDLFSRLCEEAARCGLHVGVEFMRYRDIPNLAAALALLEAAGKANAGVILDVLHFHRTGGTPQQLGACPAARIAYIQLCDAGPVAPPLEALPAEARGGRFHLGEGVIALDDILDVLPDGLQMVVETPVTSEAALTLREKVASAAEHTRRFAARRAARSSEKRQAC</sequence>
<keyword evidence="2" id="KW-0413">Isomerase</keyword>
<evidence type="ECO:0000259" key="1">
    <source>
        <dbReference type="Pfam" id="PF01261"/>
    </source>
</evidence>
<dbReference type="Proteomes" id="UP000619295">
    <property type="component" value="Unassembled WGS sequence"/>
</dbReference>
<dbReference type="Gene3D" id="3.20.20.150">
    <property type="entry name" value="Divalent-metal-dependent TIM barrel enzymes"/>
    <property type="match status" value="1"/>
</dbReference>
<comment type="caution">
    <text evidence="2">The sequence shown here is derived from an EMBL/GenBank/DDBJ whole genome shotgun (WGS) entry which is preliminary data.</text>
</comment>
<keyword evidence="3" id="KW-1185">Reference proteome</keyword>
<dbReference type="InterPro" id="IPR013022">
    <property type="entry name" value="Xyl_isomerase-like_TIM-brl"/>
</dbReference>
<dbReference type="SUPFAM" id="SSF51658">
    <property type="entry name" value="Xylose isomerase-like"/>
    <property type="match status" value="1"/>
</dbReference>
<dbReference type="RefSeq" id="WP_191124338.1">
    <property type="nucleotide sequence ID" value="NZ_JACXWY010000006.1"/>
</dbReference>
<dbReference type="PANTHER" id="PTHR12110">
    <property type="entry name" value="HYDROXYPYRUVATE ISOMERASE"/>
    <property type="match status" value="1"/>
</dbReference>
<dbReference type="AlphaFoldDB" id="A0A927EBX5"/>
<evidence type="ECO:0000313" key="3">
    <source>
        <dbReference type="Proteomes" id="UP000619295"/>
    </source>
</evidence>
<name>A0A927EBX5_9HYPH</name>
<protein>
    <submittedName>
        <fullName evidence="2">Sugar phosphate isomerase/epimerase</fullName>
    </submittedName>
</protein>
<dbReference type="Pfam" id="PF01261">
    <property type="entry name" value="AP_endonuc_2"/>
    <property type="match status" value="1"/>
</dbReference>
<dbReference type="InterPro" id="IPR050312">
    <property type="entry name" value="IolE/XylAMocC-like"/>
</dbReference>
<organism evidence="2 3">
    <name type="scientific">Bosea spartocytisi</name>
    <dbReference type="NCBI Taxonomy" id="2773451"/>
    <lineage>
        <taxon>Bacteria</taxon>
        <taxon>Pseudomonadati</taxon>
        <taxon>Pseudomonadota</taxon>
        <taxon>Alphaproteobacteria</taxon>
        <taxon>Hyphomicrobiales</taxon>
        <taxon>Boseaceae</taxon>
        <taxon>Bosea</taxon>
    </lineage>
</organism>